<reference evidence="1 2" key="1">
    <citation type="submission" date="2024-01" db="EMBL/GenBank/DDBJ databases">
        <title>The genomes of 5 underutilized Papilionoideae crops provide insights into root nodulation and disease resistance.</title>
        <authorList>
            <person name="Yuan L."/>
        </authorList>
    </citation>
    <scope>NUCLEOTIDE SEQUENCE [LARGE SCALE GENOMIC DNA]</scope>
    <source>
        <strain evidence="1">LY-2023</strain>
        <tissue evidence="1">Leaf</tissue>
    </source>
</reference>
<evidence type="ECO:0000313" key="1">
    <source>
        <dbReference type="EMBL" id="KAK7279323.1"/>
    </source>
</evidence>
<evidence type="ECO:0000313" key="2">
    <source>
        <dbReference type="Proteomes" id="UP001359559"/>
    </source>
</evidence>
<dbReference type="EMBL" id="JAYKXN010000006">
    <property type="protein sequence ID" value="KAK7279323.1"/>
    <property type="molecule type" value="Genomic_DNA"/>
</dbReference>
<sequence>MGLPLWSYSQSPHLISVGYSLDGVGGHNLHLDSHRGRQLVGLSFVTLSAVPTSQRSTWIVEIQVSKGTRWEYGSDFTFSPQSEWKRCRLFLHSEIRLASHSEFGIQLRLASHSELGNLAIFTRIRPSFHLEIGIWQSDSELAFFPLRIWKLLSECPSLCLFLKPFLPLWKFLEAYWNSTLLRLTRRFFTRK</sequence>
<keyword evidence="2" id="KW-1185">Reference proteome</keyword>
<gene>
    <name evidence="1" type="ORF">RJT34_24371</name>
</gene>
<name>A0AAN9IFU1_CLITE</name>
<comment type="caution">
    <text evidence="1">The sequence shown here is derived from an EMBL/GenBank/DDBJ whole genome shotgun (WGS) entry which is preliminary data.</text>
</comment>
<dbReference type="Proteomes" id="UP001359559">
    <property type="component" value="Unassembled WGS sequence"/>
</dbReference>
<organism evidence="1 2">
    <name type="scientific">Clitoria ternatea</name>
    <name type="common">Butterfly pea</name>
    <dbReference type="NCBI Taxonomy" id="43366"/>
    <lineage>
        <taxon>Eukaryota</taxon>
        <taxon>Viridiplantae</taxon>
        <taxon>Streptophyta</taxon>
        <taxon>Embryophyta</taxon>
        <taxon>Tracheophyta</taxon>
        <taxon>Spermatophyta</taxon>
        <taxon>Magnoliopsida</taxon>
        <taxon>eudicotyledons</taxon>
        <taxon>Gunneridae</taxon>
        <taxon>Pentapetalae</taxon>
        <taxon>rosids</taxon>
        <taxon>fabids</taxon>
        <taxon>Fabales</taxon>
        <taxon>Fabaceae</taxon>
        <taxon>Papilionoideae</taxon>
        <taxon>50 kb inversion clade</taxon>
        <taxon>NPAAA clade</taxon>
        <taxon>indigoferoid/millettioid clade</taxon>
        <taxon>Phaseoleae</taxon>
        <taxon>Clitoria</taxon>
    </lineage>
</organism>
<protein>
    <submittedName>
        <fullName evidence="1">Uncharacterized protein</fullName>
    </submittedName>
</protein>
<dbReference type="AlphaFoldDB" id="A0AAN9IFU1"/>
<accession>A0AAN9IFU1</accession>
<proteinExistence type="predicted"/>